<name>A0A1F5L2V0_PENAI</name>
<keyword evidence="4" id="KW-1185">Reference proteome</keyword>
<dbReference type="STRING" id="1835702.A0A1F5L2V0"/>
<dbReference type="EMBL" id="LXJU01000053">
    <property type="protein sequence ID" value="OGE47251.1"/>
    <property type="molecule type" value="Genomic_DNA"/>
</dbReference>
<sequence>MYLASIISVGLFGLTGLVSAHPGHDVKAEAAERAAFLQNAPIHSHSFPQCSSKLKARGHLRRSVARREMAVKHLRRRRGIDSA</sequence>
<feature type="compositionally biased region" description="Basic residues" evidence="1">
    <location>
        <begin position="72"/>
        <end position="83"/>
    </location>
</feature>
<proteinExistence type="predicted"/>
<accession>A0A1F5L2V0</accession>
<dbReference type="RefSeq" id="XP_022482712.1">
    <property type="nucleotide sequence ID" value="XM_022637437.1"/>
</dbReference>
<comment type="caution">
    <text evidence="3">The sequence shown here is derived from an EMBL/GenBank/DDBJ whole genome shotgun (WGS) entry which is preliminary data.</text>
</comment>
<evidence type="ECO:0000256" key="2">
    <source>
        <dbReference type="SAM" id="SignalP"/>
    </source>
</evidence>
<reference evidence="3 4" key="1">
    <citation type="journal article" date="2016" name="Sci. Rep.">
        <title>Penicillium arizonense, a new, genome sequenced fungal species, reveals a high chemical diversity in secreted metabolites.</title>
        <authorList>
            <person name="Grijseels S."/>
            <person name="Nielsen J.C."/>
            <person name="Randelovic M."/>
            <person name="Nielsen J."/>
            <person name="Nielsen K.F."/>
            <person name="Workman M."/>
            <person name="Frisvad J.C."/>
        </authorList>
    </citation>
    <scope>NUCLEOTIDE SEQUENCE [LARGE SCALE GENOMIC DNA]</scope>
    <source>
        <strain evidence="3 4">CBS 141311</strain>
    </source>
</reference>
<evidence type="ECO:0000256" key="1">
    <source>
        <dbReference type="SAM" id="MobiDB-lite"/>
    </source>
</evidence>
<dbReference type="OrthoDB" id="121380at2759"/>
<organism evidence="3 4">
    <name type="scientific">Penicillium arizonense</name>
    <dbReference type="NCBI Taxonomy" id="1835702"/>
    <lineage>
        <taxon>Eukaryota</taxon>
        <taxon>Fungi</taxon>
        <taxon>Dikarya</taxon>
        <taxon>Ascomycota</taxon>
        <taxon>Pezizomycotina</taxon>
        <taxon>Eurotiomycetes</taxon>
        <taxon>Eurotiomycetidae</taxon>
        <taxon>Eurotiales</taxon>
        <taxon>Aspergillaceae</taxon>
        <taxon>Penicillium</taxon>
    </lineage>
</organism>
<dbReference type="Proteomes" id="UP000177622">
    <property type="component" value="Unassembled WGS sequence"/>
</dbReference>
<gene>
    <name evidence="3" type="ORF">PENARI_c053G03975</name>
</gene>
<evidence type="ECO:0000313" key="4">
    <source>
        <dbReference type="Proteomes" id="UP000177622"/>
    </source>
</evidence>
<protein>
    <submittedName>
        <fullName evidence="3">Uncharacterized protein</fullName>
    </submittedName>
</protein>
<feature type="chain" id="PRO_5009519192" evidence="2">
    <location>
        <begin position="21"/>
        <end position="83"/>
    </location>
</feature>
<feature type="region of interest" description="Disordered" evidence="1">
    <location>
        <begin position="58"/>
        <end position="83"/>
    </location>
</feature>
<feature type="signal peptide" evidence="2">
    <location>
        <begin position="1"/>
        <end position="20"/>
    </location>
</feature>
<dbReference type="AlphaFoldDB" id="A0A1F5L2V0"/>
<dbReference type="GeneID" id="34582171"/>
<evidence type="ECO:0000313" key="3">
    <source>
        <dbReference type="EMBL" id="OGE47251.1"/>
    </source>
</evidence>
<keyword evidence="2" id="KW-0732">Signal</keyword>